<dbReference type="InterPro" id="IPR004107">
    <property type="entry name" value="Integrase_SAM-like_N"/>
</dbReference>
<evidence type="ECO:0008006" key="10">
    <source>
        <dbReference type="Google" id="ProtNLM"/>
    </source>
</evidence>
<dbReference type="Proteomes" id="UP000051562">
    <property type="component" value="Unassembled WGS sequence"/>
</dbReference>
<feature type="domain" description="Tyr recombinase" evidence="6">
    <location>
        <begin position="225"/>
        <end position="480"/>
    </location>
</feature>
<dbReference type="InterPro" id="IPR050090">
    <property type="entry name" value="Tyrosine_recombinase_XerCD"/>
</dbReference>
<dbReference type="GO" id="GO:0006310">
    <property type="term" value="P:DNA recombination"/>
    <property type="evidence" value="ECO:0007669"/>
    <property type="project" value="UniProtKB-KW"/>
</dbReference>
<dbReference type="InterPro" id="IPR013762">
    <property type="entry name" value="Integrase-like_cat_sf"/>
</dbReference>
<organism evidence="8 9">
    <name type="scientific">Bosea thiooxidans</name>
    <dbReference type="NCBI Taxonomy" id="53254"/>
    <lineage>
        <taxon>Bacteria</taxon>
        <taxon>Pseudomonadati</taxon>
        <taxon>Pseudomonadota</taxon>
        <taxon>Alphaproteobacteria</taxon>
        <taxon>Hyphomicrobiales</taxon>
        <taxon>Boseaceae</taxon>
        <taxon>Bosea</taxon>
    </lineage>
</organism>
<keyword evidence="9" id="KW-1185">Reference proteome</keyword>
<evidence type="ECO:0000313" key="8">
    <source>
        <dbReference type="EMBL" id="KQK32365.1"/>
    </source>
</evidence>
<name>A0A0Q3IC04_9HYPH</name>
<dbReference type="PANTHER" id="PTHR30349">
    <property type="entry name" value="PHAGE INTEGRASE-RELATED"/>
    <property type="match status" value="1"/>
</dbReference>
<dbReference type="Pfam" id="PF00589">
    <property type="entry name" value="Phage_integrase"/>
    <property type="match status" value="1"/>
</dbReference>
<proteinExistence type="inferred from homology"/>
<dbReference type="InterPro" id="IPR002104">
    <property type="entry name" value="Integrase_catalytic"/>
</dbReference>
<evidence type="ECO:0000256" key="2">
    <source>
        <dbReference type="ARBA" id="ARBA00022908"/>
    </source>
</evidence>
<dbReference type="GO" id="GO:0015074">
    <property type="term" value="P:DNA integration"/>
    <property type="evidence" value="ECO:0007669"/>
    <property type="project" value="UniProtKB-KW"/>
</dbReference>
<comment type="caution">
    <text evidence="8">The sequence shown here is derived from an EMBL/GenBank/DDBJ whole genome shotgun (WGS) entry which is preliminary data.</text>
</comment>
<protein>
    <recommendedName>
        <fullName evidence="10">Site-specific recombinase XerD</fullName>
    </recommendedName>
</protein>
<dbReference type="PANTHER" id="PTHR30349:SF41">
    <property type="entry name" value="INTEGRASE_RECOMBINASE PROTEIN MJ0367-RELATED"/>
    <property type="match status" value="1"/>
</dbReference>
<evidence type="ECO:0000256" key="5">
    <source>
        <dbReference type="PROSITE-ProRule" id="PRU01248"/>
    </source>
</evidence>
<evidence type="ECO:0000259" key="7">
    <source>
        <dbReference type="PROSITE" id="PS51900"/>
    </source>
</evidence>
<dbReference type="InterPro" id="IPR010998">
    <property type="entry name" value="Integrase_recombinase_N"/>
</dbReference>
<evidence type="ECO:0000256" key="4">
    <source>
        <dbReference type="ARBA" id="ARBA00023172"/>
    </source>
</evidence>
<dbReference type="EMBL" id="LMAR01000001">
    <property type="protein sequence ID" value="KQK32365.1"/>
    <property type="molecule type" value="Genomic_DNA"/>
</dbReference>
<dbReference type="InterPro" id="IPR044068">
    <property type="entry name" value="CB"/>
</dbReference>
<reference evidence="8 9" key="1">
    <citation type="submission" date="2015-10" db="EMBL/GenBank/DDBJ databases">
        <title>Draft genome of Bosea thiooxidans.</title>
        <authorList>
            <person name="Wang X."/>
        </authorList>
    </citation>
    <scope>NUCLEOTIDE SEQUENCE [LARGE SCALE GENOMIC DNA]</scope>
    <source>
        <strain evidence="8 9">CGMCC 9174</strain>
    </source>
</reference>
<keyword evidence="4" id="KW-0233">DNA recombination</keyword>
<dbReference type="InterPro" id="IPR011010">
    <property type="entry name" value="DNA_brk_join_enz"/>
</dbReference>
<dbReference type="GO" id="GO:0003677">
    <property type="term" value="F:DNA binding"/>
    <property type="evidence" value="ECO:0007669"/>
    <property type="project" value="UniProtKB-UniRule"/>
</dbReference>
<dbReference type="PROSITE" id="PS51898">
    <property type="entry name" value="TYR_RECOMBINASE"/>
    <property type="match status" value="1"/>
</dbReference>
<dbReference type="RefSeq" id="WP_055726310.1">
    <property type="nucleotide sequence ID" value="NZ_LMAR01000001.1"/>
</dbReference>
<dbReference type="SUPFAM" id="SSF56349">
    <property type="entry name" value="DNA breaking-rejoining enzymes"/>
    <property type="match status" value="1"/>
</dbReference>
<accession>A0A0Q3IC04</accession>
<keyword evidence="3 5" id="KW-0238">DNA-binding</keyword>
<keyword evidence="2" id="KW-0229">DNA integration</keyword>
<dbReference type="Gene3D" id="1.10.150.130">
    <property type="match status" value="1"/>
</dbReference>
<feature type="domain" description="Core-binding (CB)" evidence="7">
    <location>
        <begin position="82"/>
        <end position="176"/>
    </location>
</feature>
<evidence type="ECO:0000259" key="6">
    <source>
        <dbReference type="PROSITE" id="PS51898"/>
    </source>
</evidence>
<evidence type="ECO:0000256" key="3">
    <source>
        <dbReference type="ARBA" id="ARBA00023125"/>
    </source>
</evidence>
<comment type="similarity">
    <text evidence="1">Belongs to the 'phage' integrase family.</text>
</comment>
<dbReference type="Gene3D" id="1.10.443.10">
    <property type="entry name" value="Intergrase catalytic core"/>
    <property type="match status" value="1"/>
</dbReference>
<dbReference type="PROSITE" id="PS51900">
    <property type="entry name" value="CB"/>
    <property type="match status" value="1"/>
</dbReference>
<evidence type="ECO:0000313" key="9">
    <source>
        <dbReference type="Proteomes" id="UP000051562"/>
    </source>
</evidence>
<gene>
    <name evidence="8" type="ORF">ARD30_00865</name>
</gene>
<sequence length="491" mass="54453">MVARARIEPERNASVVDVSRLGKQCAVRGVDGDNDNQNFAMATIYRIRAVDYSFDEAGDFDGATMRGLRTPAGFVMLFDDDLHPIEPANLFLLDHCHVPARRGRWQKTQTAYADDLVHWWTYLRLHDLAWNTVGADDLRAYAQALVQGVSTRGRRFSSATISRRIGTVEALYRWSHRHGLVEECPVVEAGTKRLVDIDRAFLPHTGGIRVAAASPLRPRPAAVDEHVNPIAMGDLTAILEGLGASPYDIDDTDARATRDRLIAETSLYTGMRVEEVVGLTIYQILDVARGEDLSDRWRPLPLRITVTKGGVPRTVVIPAFLVKALLAYIDGERASVVGSAKQRGRNASNALFLNGIRSTSRDVGGKTSPATAMRAFHASVLASGLTRTETTYRIDPSTGSPAVNARGEEILEARDVAKHSFHDLRHTFACQFYWAEIQAGNPAPWKKLQARLGHKRLSTTQDIYLRHVETREPEISDTFARLLKERLDALA</sequence>
<dbReference type="AlphaFoldDB" id="A0A0Q3IC04"/>
<dbReference type="Pfam" id="PF02899">
    <property type="entry name" value="Phage_int_SAM_1"/>
    <property type="match status" value="1"/>
</dbReference>
<evidence type="ECO:0000256" key="1">
    <source>
        <dbReference type="ARBA" id="ARBA00008857"/>
    </source>
</evidence>